<evidence type="ECO:0000256" key="4">
    <source>
        <dbReference type="ARBA" id="ARBA00023014"/>
    </source>
</evidence>
<evidence type="ECO:0000313" key="7">
    <source>
        <dbReference type="Proteomes" id="UP000183994"/>
    </source>
</evidence>
<keyword evidence="3" id="KW-0408">Iron</keyword>
<dbReference type="InterPro" id="IPR024264">
    <property type="entry name" value="DUF3786"/>
</dbReference>
<dbReference type="Pfam" id="PF04060">
    <property type="entry name" value="FeS"/>
    <property type="match status" value="1"/>
</dbReference>
<keyword evidence="1" id="KW-0004">4Fe-4S</keyword>
<evidence type="ECO:0000256" key="3">
    <source>
        <dbReference type="ARBA" id="ARBA00023004"/>
    </source>
</evidence>
<dbReference type="RefSeq" id="WP_073473314.1">
    <property type="nucleotide sequence ID" value="NZ_FQZU01000003.1"/>
</dbReference>
<evidence type="ECO:0000256" key="2">
    <source>
        <dbReference type="ARBA" id="ARBA00022723"/>
    </source>
</evidence>
<keyword evidence="4" id="KW-0411">Iron-sulfur</keyword>
<sequence length="269" mass="29570">MSGKKSTVDIYKLLEKSNCRECGYPTCMAFAAAVFQGRNHLSDCPRLDPAVAEAEGGAPAKTVDPSEEMNKALEEFRAQMKDVDLEARAKVLGGRYANGRLILKILGKDFGVDNAGKIHTDIHVNPWVAAPFFAYVLQGQGVEPSGEWISLRELEGGRPLYGLFVQRVEQPIRKVADAYPDLFADMVDLFGGKEVEPAYQSDISVVLQVLPKVPIMVCYWRPEDGMESNFNLLFDGNANKNLPTQALYTLSGGLGNMFEKLALRHGVAV</sequence>
<dbReference type="AlphaFoldDB" id="A0A1M6FQA0"/>
<dbReference type="PROSITE" id="PS51656">
    <property type="entry name" value="4FE4S"/>
    <property type="match status" value="1"/>
</dbReference>
<organism evidence="6 7">
    <name type="scientific">Desulfatibacillum alkenivorans DSM 16219</name>
    <dbReference type="NCBI Taxonomy" id="1121393"/>
    <lineage>
        <taxon>Bacteria</taxon>
        <taxon>Pseudomonadati</taxon>
        <taxon>Thermodesulfobacteriota</taxon>
        <taxon>Desulfobacteria</taxon>
        <taxon>Desulfobacterales</taxon>
        <taxon>Desulfatibacillaceae</taxon>
        <taxon>Desulfatibacillum</taxon>
    </lineage>
</organism>
<accession>A0A1M6FQA0</accession>
<dbReference type="GO" id="GO:0051539">
    <property type="term" value="F:4 iron, 4 sulfur cluster binding"/>
    <property type="evidence" value="ECO:0007669"/>
    <property type="project" value="UniProtKB-KW"/>
</dbReference>
<dbReference type="EMBL" id="FQZU01000003">
    <property type="protein sequence ID" value="SHI99867.1"/>
    <property type="molecule type" value="Genomic_DNA"/>
</dbReference>
<keyword evidence="7" id="KW-1185">Reference proteome</keyword>
<proteinExistence type="predicted"/>
<dbReference type="GO" id="GO:0046872">
    <property type="term" value="F:metal ion binding"/>
    <property type="evidence" value="ECO:0007669"/>
    <property type="project" value="UniProtKB-KW"/>
</dbReference>
<reference evidence="7" key="1">
    <citation type="submission" date="2016-11" db="EMBL/GenBank/DDBJ databases">
        <authorList>
            <person name="Varghese N."/>
            <person name="Submissions S."/>
        </authorList>
    </citation>
    <scope>NUCLEOTIDE SEQUENCE [LARGE SCALE GENOMIC DNA]</scope>
    <source>
        <strain evidence="7">DSM 16219</strain>
    </source>
</reference>
<dbReference type="Proteomes" id="UP000183994">
    <property type="component" value="Unassembled WGS sequence"/>
</dbReference>
<dbReference type="OrthoDB" id="9793312at2"/>
<dbReference type="Pfam" id="PF12654">
    <property type="entry name" value="DUF3786"/>
    <property type="match status" value="1"/>
</dbReference>
<gene>
    <name evidence="6" type="ORF">SAMN02745216_00882</name>
</gene>
<dbReference type="Gene3D" id="1.10.15.40">
    <property type="entry name" value="Electron transport complex subunit B, putative Fe-S cluster"/>
    <property type="match status" value="1"/>
</dbReference>
<name>A0A1M6FQA0_9BACT</name>
<dbReference type="STRING" id="1121393.SAMN02745216_00882"/>
<dbReference type="InterPro" id="IPR007202">
    <property type="entry name" value="4Fe-4S_dom"/>
</dbReference>
<feature type="domain" description="4Fe-4S" evidence="5">
    <location>
        <begin position="3"/>
        <end position="61"/>
    </location>
</feature>
<keyword evidence="2" id="KW-0479">Metal-binding</keyword>
<evidence type="ECO:0000313" key="6">
    <source>
        <dbReference type="EMBL" id="SHI99867.1"/>
    </source>
</evidence>
<evidence type="ECO:0000259" key="5">
    <source>
        <dbReference type="PROSITE" id="PS51656"/>
    </source>
</evidence>
<evidence type="ECO:0000256" key="1">
    <source>
        <dbReference type="ARBA" id="ARBA00022485"/>
    </source>
</evidence>
<protein>
    <submittedName>
        <fullName evidence="6">Putative Fe-S cluster</fullName>
    </submittedName>
</protein>